<dbReference type="Proteomes" id="UP000442990">
    <property type="component" value="Unassembled WGS sequence"/>
</dbReference>
<keyword evidence="1" id="KW-0732">Signal</keyword>
<proteinExistence type="predicted"/>
<dbReference type="PROSITE" id="PS51318">
    <property type="entry name" value="TAT"/>
    <property type="match status" value="1"/>
</dbReference>
<feature type="chain" id="PRO_5029675382" description="FlgD Ig-like domain-containing protein" evidence="1">
    <location>
        <begin position="32"/>
        <end position="994"/>
    </location>
</feature>
<evidence type="ECO:0008006" key="4">
    <source>
        <dbReference type="Google" id="ProtNLM"/>
    </source>
</evidence>
<evidence type="ECO:0000313" key="3">
    <source>
        <dbReference type="Proteomes" id="UP000442990"/>
    </source>
</evidence>
<dbReference type="Gene3D" id="2.60.120.260">
    <property type="entry name" value="Galactose-binding domain-like"/>
    <property type="match status" value="1"/>
</dbReference>
<dbReference type="AlphaFoldDB" id="A0A7J5DFI5"/>
<protein>
    <recommendedName>
        <fullName evidence="4">FlgD Ig-like domain-containing protein</fullName>
    </recommendedName>
</protein>
<feature type="signal peptide" evidence="1">
    <location>
        <begin position="1"/>
        <end position="31"/>
    </location>
</feature>
<dbReference type="Gene3D" id="2.60.40.4070">
    <property type="match status" value="1"/>
</dbReference>
<sequence length="994" mass="102650">MPSHTRHVALSAAVAGALVLTGSVALLPAAAATTGVAASLPARTTSVPSADQVSGSGRAVVWQQSASADGLPHGWLSVAGGTPQDLGVLADTAESAHPDAVSVQGSVVATATSADPNGDLADHVTLRHLDTGARETLAVAYDRSGDSLDERYRAQAGDGILVQQAYENSDSAYRMRLVLRTSDGDRTLLSDDEQYEVLASDADGALVLRRTAPGWGHRIDYVDFATGTTVTVAEPDTDQLPQGLEFTPSRFGVIDGATLTEWRRSAPGDGPATVTLPTDKARWISDDTLAWYKGSADGNELYAMSRDGSTAAADLDGTFSDISVGDDGRMRVSLYRPDEDAAVQTLIDGRVSEADGDASTIPAGPARLDALALSGGTLYTADDSSRRTGVLLSSGLTVGPSGASAAMPSRVLAYSTGTVHRTLAAAGHRVLVEQGGAYQVYDDGKPTGVPLDLGDVSADQVRDFDGEHFLLSDRTTVYNDTLLLYTVATGRSERVPGGSVLYGGALYTSVKSGTSGWSVRRTDLATGTTSTVTTVDCLPGGLQVRGSWILLTTCGAGSHQGLLIKTGTTTTRTPVDSSVMAPVLGTDTLYTFTSDTGPGITLNARVLGVADATARPLFTLPSKANTAAAERWTVDRDAPWAAWMDGDGVTHTVWAGTPSRSSGPASVPAGFSPNGDGSADSWAPTWTYDRPVAWTLTLKSGSTPVRILTGTAPGGKAAPVWDGRNTGGTAAAEGAYTWTLTAKDTVTGQPAAGLSGTVTLRRSVPAVSVTAPVLASDASAGEVIPVGWAARTAGVTSYDIGWRVATRGSTGVWTLGPLQTWRTRTTARSAAFGASGSPVTPKSGLTYRFYVRAHDDAGQTGAWSAAAATGVPTDDRSSALTYKGTWTSASVTSAWAKTERVSAAKGATVSLTGDGTKLRIVATRKSNGGRFSVLVDGVTVGTVNTYAPTTGYRKVVFTYTLGTKITGHKVQLKVLSGSSAGRSTVHLDAVMVTR</sequence>
<gene>
    <name evidence="2" type="ORF">F8144_16435</name>
</gene>
<dbReference type="InterPro" id="IPR006311">
    <property type="entry name" value="TAT_signal"/>
</dbReference>
<evidence type="ECO:0000313" key="2">
    <source>
        <dbReference type="EMBL" id="KAB1987649.1"/>
    </source>
</evidence>
<dbReference type="EMBL" id="WBKG01000012">
    <property type="protein sequence ID" value="KAB1987649.1"/>
    <property type="molecule type" value="Genomic_DNA"/>
</dbReference>
<keyword evidence="3" id="KW-1185">Reference proteome</keyword>
<evidence type="ECO:0000256" key="1">
    <source>
        <dbReference type="SAM" id="SignalP"/>
    </source>
</evidence>
<accession>A0A7J5DFI5</accession>
<reference evidence="2 3" key="1">
    <citation type="submission" date="2019-09" db="EMBL/GenBank/DDBJ databases">
        <title>Isolation and identification of active actinomycetes.</title>
        <authorList>
            <person name="Yu Z."/>
            <person name="Han C."/>
            <person name="Yu B."/>
        </authorList>
    </citation>
    <scope>NUCLEOTIDE SEQUENCE [LARGE SCALE GENOMIC DNA]</scope>
    <source>
        <strain evidence="2 3">NEAU-H2</strain>
    </source>
</reference>
<dbReference type="RefSeq" id="WP_151470081.1">
    <property type="nucleotide sequence ID" value="NZ_WBKG01000012.1"/>
</dbReference>
<comment type="caution">
    <text evidence="2">The sequence shown here is derived from an EMBL/GenBank/DDBJ whole genome shotgun (WGS) entry which is preliminary data.</text>
</comment>
<organism evidence="2 3">
    <name type="scientific">Streptomyces triticiradicis</name>
    <dbReference type="NCBI Taxonomy" id="2651189"/>
    <lineage>
        <taxon>Bacteria</taxon>
        <taxon>Bacillati</taxon>
        <taxon>Actinomycetota</taxon>
        <taxon>Actinomycetes</taxon>
        <taxon>Kitasatosporales</taxon>
        <taxon>Streptomycetaceae</taxon>
        <taxon>Streptomyces</taxon>
    </lineage>
</organism>
<name>A0A7J5DFI5_9ACTN</name>